<feature type="transmembrane region" description="Helical" evidence="2">
    <location>
        <begin position="172"/>
        <end position="191"/>
    </location>
</feature>
<keyword evidence="2" id="KW-0812">Transmembrane</keyword>
<keyword evidence="2" id="KW-0472">Membrane</keyword>
<dbReference type="GO" id="GO:0022857">
    <property type="term" value="F:transmembrane transporter activity"/>
    <property type="evidence" value="ECO:0007669"/>
    <property type="project" value="InterPro"/>
</dbReference>
<sequence>METESKRSKLYYGWYVVGITFLILLVSAGINSIPSVLMLSFEQEFGWDRAAVSGAASIKIFLYGLMGPFSASLMARYGIRKMVVASLLLLAASLSLTPFMTAVWQFDVLWGIAVGLGTGMLANVLGVTVANRWFVKHRGLVVGMLTASAATGQLLFLPLLARITVEWGWRPAVYATIAVIIVLIPLVAVWMRNHPYDVGAAALGTEEVVKPAAFRGHLFLEPLRALASASKSVTFWLLAGTFFFCGFSTNGLIGTHLIPACGDYSIPIVAAASLLALMGVFDLVGTTLSGWLSDRFDSRWLLFWYYGLRGLSLIFLPTALGLGYTQMLIFAVFYGLDWIATVPPTVRIASDTFGKERAGMIFGWVVVAHQIGASVAAYGAGAMRDLLGSYTVPFMLAGFVCLFASLMAVKIQRVRSAVPSVNA</sequence>
<feature type="transmembrane region" description="Helical" evidence="2">
    <location>
        <begin position="140"/>
        <end position="160"/>
    </location>
</feature>
<feature type="transmembrane region" description="Helical" evidence="2">
    <location>
        <begin position="264"/>
        <end position="288"/>
    </location>
</feature>
<feature type="transmembrane region" description="Helical" evidence="2">
    <location>
        <begin position="300"/>
        <end position="322"/>
    </location>
</feature>
<feature type="transmembrane region" description="Helical" evidence="2">
    <location>
        <begin position="233"/>
        <end position="258"/>
    </location>
</feature>
<dbReference type="InterPro" id="IPR020846">
    <property type="entry name" value="MFS_dom"/>
</dbReference>
<evidence type="ECO:0000256" key="2">
    <source>
        <dbReference type="SAM" id="Phobius"/>
    </source>
</evidence>
<dbReference type="InterPro" id="IPR050327">
    <property type="entry name" value="Proton-linked_MCT"/>
</dbReference>
<accession>A0A916JSH9</accession>
<keyword evidence="5" id="KW-1185">Reference proteome</keyword>
<comment type="caution">
    <text evidence="4">The sequence shown here is derived from an EMBL/GenBank/DDBJ whole genome shotgun (WGS) entry which is preliminary data.</text>
</comment>
<evidence type="ECO:0000313" key="4">
    <source>
        <dbReference type="EMBL" id="CAG7597325.1"/>
    </source>
</evidence>
<feature type="transmembrane region" description="Helical" evidence="2">
    <location>
        <begin position="50"/>
        <end position="71"/>
    </location>
</feature>
<dbReference type="AlphaFoldDB" id="A0A916JSH9"/>
<proteinExistence type="predicted"/>
<feature type="transmembrane region" description="Helical" evidence="2">
    <location>
        <begin position="108"/>
        <end position="128"/>
    </location>
</feature>
<dbReference type="Proteomes" id="UP000693672">
    <property type="component" value="Unassembled WGS sequence"/>
</dbReference>
<comment type="subcellular location">
    <subcellularLocation>
        <location evidence="1">Cell membrane</location>
        <topology evidence="1">Multi-pass membrane protein</topology>
    </subcellularLocation>
</comment>
<feature type="domain" description="Major facilitator superfamily (MFS) profile" evidence="3">
    <location>
        <begin position="15"/>
        <end position="416"/>
    </location>
</feature>
<dbReference type="Pfam" id="PF07690">
    <property type="entry name" value="MFS_1"/>
    <property type="match status" value="1"/>
</dbReference>
<organism evidence="4 5">
    <name type="scientific">Paenibacillus solanacearum</name>
    <dbReference type="NCBI Taxonomy" id="2048548"/>
    <lineage>
        <taxon>Bacteria</taxon>
        <taxon>Bacillati</taxon>
        <taxon>Bacillota</taxon>
        <taxon>Bacilli</taxon>
        <taxon>Bacillales</taxon>
        <taxon>Paenibacillaceae</taxon>
        <taxon>Paenibacillus</taxon>
    </lineage>
</organism>
<dbReference type="PROSITE" id="PS50850">
    <property type="entry name" value="MFS"/>
    <property type="match status" value="1"/>
</dbReference>
<feature type="transmembrane region" description="Helical" evidence="2">
    <location>
        <begin position="387"/>
        <end position="409"/>
    </location>
</feature>
<feature type="transmembrane region" description="Helical" evidence="2">
    <location>
        <begin position="12"/>
        <end position="30"/>
    </location>
</feature>
<reference evidence="4" key="1">
    <citation type="submission" date="2021-06" db="EMBL/GenBank/DDBJ databases">
        <authorList>
            <person name="Criscuolo A."/>
        </authorList>
    </citation>
    <scope>NUCLEOTIDE SEQUENCE</scope>
    <source>
        <strain evidence="4">CIP111600</strain>
    </source>
</reference>
<feature type="transmembrane region" description="Helical" evidence="2">
    <location>
        <begin position="83"/>
        <end position="102"/>
    </location>
</feature>
<dbReference type="InterPro" id="IPR011701">
    <property type="entry name" value="MFS"/>
</dbReference>
<evidence type="ECO:0000256" key="1">
    <source>
        <dbReference type="ARBA" id="ARBA00004651"/>
    </source>
</evidence>
<dbReference type="EMBL" id="CAJVAS010000001">
    <property type="protein sequence ID" value="CAG7597325.1"/>
    <property type="molecule type" value="Genomic_DNA"/>
</dbReference>
<dbReference type="RefSeq" id="WP_218089970.1">
    <property type="nucleotide sequence ID" value="NZ_CAJVAS010000001.1"/>
</dbReference>
<protein>
    <submittedName>
        <fullName evidence="4">L-lactate transporter</fullName>
    </submittedName>
</protein>
<evidence type="ECO:0000259" key="3">
    <source>
        <dbReference type="PROSITE" id="PS50850"/>
    </source>
</evidence>
<dbReference type="GO" id="GO:0005886">
    <property type="term" value="C:plasma membrane"/>
    <property type="evidence" value="ECO:0007669"/>
    <property type="project" value="UniProtKB-SubCell"/>
</dbReference>
<dbReference type="PANTHER" id="PTHR11360:SF290">
    <property type="entry name" value="MONOCARBOXYLATE MFS PERMEASE"/>
    <property type="match status" value="1"/>
</dbReference>
<name>A0A916JSH9_9BACL</name>
<dbReference type="CDD" id="cd17355">
    <property type="entry name" value="MFS_YcxA_like"/>
    <property type="match status" value="1"/>
</dbReference>
<evidence type="ECO:0000313" key="5">
    <source>
        <dbReference type="Proteomes" id="UP000693672"/>
    </source>
</evidence>
<dbReference type="PANTHER" id="PTHR11360">
    <property type="entry name" value="MONOCARBOXYLATE TRANSPORTER"/>
    <property type="match status" value="1"/>
</dbReference>
<gene>
    <name evidence="4" type="ORF">PAESOLCIP111_00137</name>
</gene>
<keyword evidence="2" id="KW-1133">Transmembrane helix</keyword>
<feature type="transmembrane region" description="Helical" evidence="2">
    <location>
        <begin position="328"/>
        <end position="349"/>
    </location>
</feature>
<feature type="transmembrane region" description="Helical" evidence="2">
    <location>
        <begin position="361"/>
        <end position="381"/>
    </location>
</feature>